<dbReference type="InterPro" id="IPR001842">
    <property type="entry name" value="Peptidase_M36"/>
</dbReference>
<dbReference type="PANTHER" id="PTHR33794:SF1">
    <property type="entry name" value="BACILLOLYSIN"/>
    <property type="match status" value="1"/>
</dbReference>
<evidence type="ECO:0000313" key="10">
    <source>
        <dbReference type="Proteomes" id="UP001501319"/>
    </source>
</evidence>
<evidence type="ECO:0000256" key="6">
    <source>
        <dbReference type="ARBA" id="ARBA00023049"/>
    </source>
</evidence>
<evidence type="ECO:0000256" key="4">
    <source>
        <dbReference type="ARBA" id="ARBA00022801"/>
    </source>
</evidence>
<proteinExistence type="predicted"/>
<keyword evidence="4" id="KW-0378">Hydrolase</keyword>
<dbReference type="EMBL" id="BAAANE010000006">
    <property type="protein sequence ID" value="GAA1642534.1"/>
    <property type="molecule type" value="Genomic_DNA"/>
</dbReference>
<gene>
    <name evidence="9" type="ORF">GCM10009744_35840</name>
</gene>
<evidence type="ECO:0000256" key="1">
    <source>
        <dbReference type="ARBA" id="ARBA00022670"/>
    </source>
</evidence>
<feature type="domain" description="FTP" evidence="8">
    <location>
        <begin position="54"/>
        <end position="98"/>
    </location>
</feature>
<evidence type="ECO:0000313" key="9">
    <source>
        <dbReference type="EMBL" id="GAA1642534.1"/>
    </source>
</evidence>
<keyword evidence="2" id="KW-0479">Metal-binding</keyword>
<dbReference type="InterPro" id="IPR011096">
    <property type="entry name" value="FTP_domain"/>
</dbReference>
<evidence type="ECO:0000256" key="3">
    <source>
        <dbReference type="ARBA" id="ARBA00022729"/>
    </source>
</evidence>
<keyword evidence="1" id="KW-0645">Protease</keyword>
<dbReference type="SUPFAM" id="SSF55486">
    <property type="entry name" value="Metalloproteases ('zincins'), catalytic domain"/>
    <property type="match status" value="1"/>
</dbReference>
<evidence type="ECO:0000259" key="8">
    <source>
        <dbReference type="Pfam" id="PF07504"/>
    </source>
</evidence>
<evidence type="ECO:0000256" key="7">
    <source>
        <dbReference type="SAM" id="SignalP"/>
    </source>
</evidence>
<evidence type="ECO:0000256" key="5">
    <source>
        <dbReference type="ARBA" id="ARBA00022833"/>
    </source>
</evidence>
<keyword evidence="6" id="KW-0482">Metalloprotease</keyword>
<organism evidence="9 10">
    <name type="scientific">Kribbella alba</name>
    <dbReference type="NCBI Taxonomy" id="190197"/>
    <lineage>
        <taxon>Bacteria</taxon>
        <taxon>Bacillati</taxon>
        <taxon>Actinomycetota</taxon>
        <taxon>Actinomycetes</taxon>
        <taxon>Propionibacteriales</taxon>
        <taxon>Kribbellaceae</taxon>
        <taxon>Kribbella</taxon>
    </lineage>
</organism>
<keyword evidence="10" id="KW-1185">Reference proteome</keyword>
<dbReference type="RefSeq" id="WP_344112714.1">
    <property type="nucleotide sequence ID" value="NZ_BAAANE010000006.1"/>
</dbReference>
<dbReference type="Proteomes" id="UP001501319">
    <property type="component" value="Unassembled WGS sequence"/>
</dbReference>
<sequence length="502" mass="53503">MTKQVQRQLAAITAGCAALALGMSFTSAAGATPAGTAAANAAVTSSSTAALPPNLKLIRTKTSLLGKHYWYQQTFKGLPVINGYYAKHIDKFGKVVQLSDGRDAVPESLDVSASVPAATATKSANTVVTARAARNRIAAPNKGVTTTPAATQGAAQLAVVGGSNARLVWNVTSRSTEGVSRSLVDAKSGVVVESKVISDNVDGKGSVFDPNPVVSQKNENLTDQNDKNQNELFLAQKNVILRNLDGSGKLNGTYVNITEAAGGVAQNKNNTFVYQRANGRFEQVMAYYHVNQTQEYIHSLGFTEVNNESQDFSINTIPDDNSFYDPSADMITTGTGGVDDAEDAEVIWHEYGHAIQDDVVPGFGETIEAGSIGEGFGDYWAVTMSVPVSKGYDLPCVMDWDATSYTSGPKHCLRRTDTGKTTDDIDGEVHDDGEIWSNALWDISKALGRTKANKVILQGTFFYTPDTTFAAAAKVTVQSARLLYGKAAADQVTQAFKARKIL</sequence>
<keyword evidence="5" id="KW-0862">Zinc</keyword>
<name>A0ABN2FFA0_9ACTN</name>
<evidence type="ECO:0000256" key="2">
    <source>
        <dbReference type="ARBA" id="ARBA00022723"/>
    </source>
</evidence>
<dbReference type="Pfam" id="PF07504">
    <property type="entry name" value="FTP"/>
    <property type="match status" value="1"/>
</dbReference>
<protein>
    <submittedName>
        <fullName evidence="9">M36 family metallopeptidase</fullName>
    </submittedName>
</protein>
<accession>A0ABN2FFA0</accession>
<keyword evidence="3 7" id="KW-0732">Signal</keyword>
<feature type="signal peptide" evidence="7">
    <location>
        <begin position="1"/>
        <end position="28"/>
    </location>
</feature>
<dbReference type="InterPro" id="IPR027268">
    <property type="entry name" value="Peptidase_M4/M1_CTD_sf"/>
</dbReference>
<dbReference type="Pfam" id="PF02128">
    <property type="entry name" value="Peptidase_M36"/>
    <property type="match status" value="1"/>
</dbReference>
<dbReference type="InterPro" id="IPR050728">
    <property type="entry name" value="Zinc_Metalloprotease_M4"/>
</dbReference>
<dbReference type="PANTHER" id="PTHR33794">
    <property type="entry name" value="BACILLOLYSIN"/>
    <property type="match status" value="1"/>
</dbReference>
<dbReference type="Gene3D" id="1.10.390.10">
    <property type="entry name" value="Neutral Protease Domain 2"/>
    <property type="match status" value="1"/>
</dbReference>
<comment type="caution">
    <text evidence="9">The sequence shown here is derived from an EMBL/GenBank/DDBJ whole genome shotgun (WGS) entry which is preliminary data.</text>
</comment>
<feature type="chain" id="PRO_5046333246" evidence="7">
    <location>
        <begin position="29"/>
        <end position="502"/>
    </location>
</feature>
<reference evidence="9 10" key="1">
    <citation type="journal article" date="2019" name="Int. J. Syst. Evol. Microbiol.">
        <title>The Global Catalogue of Microorganisms (GCM) 10K type strain sequencing project: providing services to taxonomists for standard genome sequencing and annotation.</title>
        <authorList>
            <consortium name="The Broad Institute Genomics Platform"/>
            <consortium name="The Broad Institute Genome Sequencing Center for Infectious Disease"/>
            <person name="Wu L."/>
            <person name="Ma J."/>
        </authorList>
    </citation>
    <scope>NUCLEOTIDE SEQUENCE [LARGE SCALE GENOMIC DNA]</scope>
    <source>
        <strain evidence="9 10">JCM 14306</strain>
    </source>
</reference>